<dbReference type="PANTHER" id="PTHR33164">
    <property type="entry name" value="TRANSCRIPTIONAL REGULATOR, MARR FAMILY"/>
    <property type="match status" value="1"/>
</dbReference>
<keyword evidence="1" id="KW-0805">Transcription regulation</keyword>
<evidence type="ECO:0000256" key="2">
    <source>
        <dbReference type="ARBA" id="ARBA00023125"/>
    </source>
</evidence>
<protein>
    <submittedName>
        <fullName evidence="5">Putative HTH-type transcriptional regulator YkoM</fullName>
    </submittedName>
</protein>
<evidence type="ECO:0000256" key="3">
    <source>
        <dbReference type="ARBA" id="ARBA00023163"/>
    </source>
</evidence>
<dbReference type="SMART" id="SM00347">
    <property type="entry name" value="HTH_MARR"/>
    <property type="match status" value="1"/>
</dbReference>
<evidence type="ECO:0000256" key="1">
    <source>
        <dbReference type="ARBA" id="ARBA00023015"/>
    </source>
</evidence>
<comment type="caution">
    <text evidence="5">The sequence shown here is derived from an EMBL/GenBank/DDBJ whole genome shotgun (WGS) entry which is preliminary data.</text>
</comment>
<dbReference type="RefSeq" id="WP_054670547.1">
    <property type="nucleotide sequence ID" value="NZ_BMOF01000001.1"/>
</dbReference>
<proteinExistence type="predicted"/>
<dbReference type="Gene3D" id="1.10.10.10">
    <property type="entry name" value="Winged helix-like DNA-binding domain superfamily/Winged helix DNA-binding domain"/>
    <property type="match status" value="1"/>
</dbReference>
<dbReference type="EMBL" id="BMOF01000001">
    <property type="protein sequence ID" value="GGJ90864.1"/>
    <property type="molecule type" value="Genomic_DNA"/>
</dbReference>
<dbReference type="SUPFAM" id="SSF46785">
    <property type="entry name" value="Winged helix' DNA-binding domain"/>
    <property type="match status" value="1"/>
</dbReference>
<reference evidence="5" key="2">
    <citation type="submission" date="2020-09" db="EMBL/GenBank/DDBJ databases">
        <authorList>
            <person name="Sun Q."/>
            <person name="Ohkuma M."/>
        </authorList>
    </citation>
    <scope>NUCLEOTIDE SEQUENCE</scope>
    <source>
        <strain evidence="5">JCM 14719</strain>
    </source>
</reference>
<organism evidence="5 6">
    <name type="scientific">Calditerricola satsumensis</name>
    <dbReference type="NCBI Taxonomy" id="373054"/>
    <lineage>
        <taxon>Bacteria</taxon>
        <taxon>Bacillati</taxon>
        <taxon>Bacillota</taxon>
        <taxon>Bacilli</taxon>
        <taxon>Bacillales</taxon>
        <taxon>Bacillaceae</taxon>
        <taxon>Calditerricola</taxon>
    </lineage>
</organism>
<evidence type="ECO:0000313" key="5">
    <source>
        <dbReference type="EMBL" id="GGJ90864.1"/>
    </source>
</evidence>
<dbReference type="Pfam" id="PF01047">
    <property type="entry name" value="MarR"/>
    <property type="match status" value="1"/>
</dbReference>
<dbReference type="PRINTS" id="PR00598">
    <property type="entry name" value="HTHMARR"/>
</dbReference>
<keyword evidence="6" id="KW-1185">Reference proteome</keyword>
<dbReference type="InterPro" id="IPR036388">
    <property type="entry name" value="WH-like_DNA-bd_sf"/>
</dbReference>
<sequence length="157" mass="17516">MTRLPAETERALHLFRVLVRAHRSVVEHSVRDIKSHGLNPTEFAVLELLYHKGPQPLQRIATSILLASGSVTYVVDKLEKNGMLRREACPTDRRVVYAVLTDQGRALLERIFPAHAEAIRRAVGGLSADEQETLIALLKRMGLHAQRLLDEAGARKG</sequence>
<reference evidence="5" key="1">
    <citation type="journal article" date="2014" name="Int. J. Syst. Evol. Microbiol.">
        <title>Complete genome sequence of Corynebacterium casei LMG S-19264T (=DSM 44701T), isolated from a smear-ripened cheese.</title>
        <authorList>
            <consortium name="US DOE Joint Genome Institute (JGI-PGF)"/>
            <person name="Walter F."/>
            <person name="Albersmeier A."/>
            <person name="Kalinowski J."/>
            <person name="Ruckert C."/>
        </authorList>
    </citation>
    <scope>NUCLEOTIDE SEQUENCE</scope>
    <source>
        <strain evidence="5">JCM 14719</strain>
    </source>
</reference>
<gene>
    <name evidence="5" type="primary">ykoM</name>
    <name evidence="5" type="ORF">GCM10007043_00670</name>
</gene>
<dbReference type="InterPro" id="IPR039422">
    <property type="entry name" value="MarR/SlyA-like"/>
</dbReference>
<dbReference type="PROSITE" id="PS50995">
    <property type="entry name" value="HTH_MARR_2"/>
    <property type="match status" value="1"/>
</dbReference>
<dbReference type="GO" id="GO:0006950">
    <property type="term" value="P:response to stress"/>
    <property type="evidence" value="ECO:0007669"/>
    <property type="project" value="TreeGrafter"/>
</dbReference>
<dbReference type="PANTHER" id="PTHR33164:SF56">
    <property type="entry name" value="HTH-TYPE TRANSCRIPTIONAL REGULATOR MHQR"/>
    <property type="match status" value="1"/>
</dbReference>
<name>A0A8J3B640_9BACI</name>
<accession>A0A8J3B640</accession>
<dbReference type="GO" id="GO:0003700">
    <property type="term" value="F:DNA-binding transcription factor activity"/>
    <property type="evidence" value="ECO:0007669"/>
    <property type="project" value="InterPro"/>
</dbReference>
<keyword evidence="2" id="KW-0238">DNA-binding</keyword>
<dbReference type="AlphaFoldDB" id="A0A8J3B640"/>
<evidence type="ECO:0000259" key="4">
    <source>
        <dbReference type="PROSITE" id="PS50995"/>
    </source>
</evidence>
<evidence type="ECO:0000313" key="6">
    <source>
        <dbReference type="Proteomes" id="UP000637720"/>
    </source>
</evidence>
<dbReference type="InterPro" id="IPR036390">
    <property type="entry name" value="WH_DNA-bd_sf"/>
</dbReference>
<dbReference type="GO" id="GO:0003677">
    <property type="term" value="F:DNA binding"/>
    <property type="evidence" value="ECO:0007669"/>
    <property type="project" value="UniProtKB-KW"/>
</dbReference>
<dbReference type="InterPro" id="IPR000835">
    <property type="entry name" value="HTH_MarR-typ"/>
</dbReference>
<feature type="domain" description="HTH marR-type" evidence="4">
    <location>
        <begin position="11"/>
        <end position="143"/>
    </location>
</feature>
<dbReference type="Proteomes" id="UP000637720">
    <property type="component" value="Unassembled WGS sequence"/>
</dbReference>
<keyword evidence="3" id="KW-0804">Transcription</keyword>